<comment type="similarity">
    <text evidence="1 6">Belongs to the TACO1 family.</text>
</comment>
<dbReference type="Gene3D" id="3.30.70.980">
    <property type="match status" value="2"/>
</dbReference>
<dbReference type="RefSeq" id="WP_084373268.1">
    <property type="nucleotide sequence ID" value="NZ_FWYF01000003.1"/>
</dbReference>
<reference evidence="10 11" key="1">
    <citation type="submission" date="2017-04" db="EMBL/GenBank/DDBJ databases">
        <authorList>
            <person name="Afonso C.L."/>
            <person name="Miller P.J."/>
            <person name="Scott M.A."/>
            <person name="Spackman E."/>
            <person name="Goraichik I."/>
            <person name="Dimitrov K.M."/>
            <person name="Suarez D.L."/>
            <person name="Swayne D.E."/>
        </authorList>
    </citation>
    <scope>NUCLEOTIDE SEQUENCE [LARGE SCALE GENOMIC DNA]</scope>
    <source>
        <strain evidence="10 11">DSM 26133</strain>
    </source>
</reference>
<dbReference type="FunFam" id="1.10.10.200:FF:000002">
    <property type="entry name" value="Probable transcriptional regulatory protein CLM62_37755"/>
    <property type="match status" value="1"/>
</dbReference>
<keyword evidence="11" id="KW-1185">Reference proteome</keyword>
<feature type="domain" description="TACO1/YebC-like second and third" evidence="8">
    <location>
        <begin position="82"/>
        <end position="238"/>
    </location>
</feature>
<dbReference type="InterPro" id="IPR026564">
    <property type="entry name" value="Transcrip_reg_TACO1-like_dom3"/>
</dbReference>
<evidence type="ECO:0000256" key="3">
    <source>
        <dbReference type="ARBA" id="ARBA00023015"/>
    </source>
</evidence>
<dbReference type="NCBIfam" id="NF001030">
    <property type="entry name" value="PRK00110.1"/>
    <property type="match status" value="1"/>
</dbReference>
<dbReference type="GO" id="GO:0005829">
    <property type="term" value="C:cytosol"/>
    <property type="evidence" value="ECO:0007669"/>
    <property type="project" value="TreeGrafter"/>
</dbReference>
<evidence type="ECO:0000256" key="4">
    <source>
        <dbReference type="ARBA" id="ARBA00023125"/>
    </source>
</evidence>
<feature type="region of interest" description="Disordered" evidence="7">
    <location>
        <begin position="1"/>
        <end position="21"/>
    </location>
</feature>
<dbReference type="Gene3D" id="1.10.10.200">
    <property type="match status" value="1"/>
</dbReference>
<evidence type="ECO:0000256" key="7">
    <source>
        <dbReference type="SAM" id="MobiDB-lite"/>
    </source>
</evidence>
<evidence type="ECO:0000256" key="5">
    <source>
        <dbReference type="ARBA" id="ARBA00023163"/>
    </source>
</evidence>
<proteinExistence type="inferred from homology"/>
<name>A0A1W2GGV0_REIFA</name>
<keyword evidence="2 6" id="KW-0963">Cytoplasm</keyword>
<evidence type="ECO:0000259" key="9">
    <source>
        <dbReference type="Pfam" id="PF20772"/>
    </source>
</evidence>
<evidence type="ECO:0000256" key="1">
    <source>
        <dbReference type="ARBA" id="ARBA00008724"/>
    </source>
</evidence>
<feature type="domain" description="TACO1/YebC-like N-terminal" evidence="9">
    <location>
        <begin position="5"/>
        <end position="77"/>
    </location>
</feature>
<keyword evidence="5 6" id="KW-0804">Transcription</keyword>
<evidence type="ECO:0000313" key="10">
    <source>
        <dbReference type="EMBL" id="SMD35893.1"/>
    </source>
</evidence>
<evidence type="ECO:0000256" key="6">
    <source>
        <dbReference type="HAMAP-Rule" id="MF_00693"/>
    </source>
</evidence>
<dbReference type="NCBIfam" id="NF009044">
    <property type="entry name" value="PRK12378.1"/>
    <property type="match status" value="1"/>
</dbReference>
<dbReference type="SUPFAM" id="SSF75625">
    <property type="entry name" value="YebC-like"/>
    <property type="match status" value="1"/>
</dbReference>
<dbReference type="EMBL" id="FWYF01000003">
    <property type="protein sequence ID" value="SMD35893.1"/>
    <property type="molecule type" value="Genomic_DNA"/>
</dbReference>
<dbReference type="GO" id="GO:0006355">
    <property type="term" value="P:regulation of DNA-templated transcription"/>
    <property type="evidence" value="ECO:0007669"/>
    <property type="project" value="UniProtKB-UniRule"/>
</dbReference>
<evidence type="ECO:0000259" key="8">
    <source>
        <dbReference type="Pfam" id="PF01709"/>
    </source>
</evidence>
<dbReference type="InterPro" id="IPR029072">
    <property type="entry name" value="YebC-like"/>
</dbReference>
<dbReference type="AlphaFoldDB" id="A0A1W2GGV0"/>
<gene>
    <name evidence="10" type="ORF">SAMN04488029_2592</name>
</gene>
<dbReference type="Proteomes" id="UP000192472">
    <property type="component" value="Unassembled WGS sequence"/>
</dbReference>
<organism evidence="10 11">
    <name type="scientific">Reichenbachiella faecimaris</name>
    <dbReference type="NCBI Taxonomy" id="692418"/>
    <lineage>
        <taxon>Bacteria</taxon>
        <taxon>Pseudomonadati</taxon>
        <taxon>Bacteroidota</taxon>
        <taxon>Cytophagia</taxon>
        <taxon>Cytophagales</taxon>
        <taxon>Reichenbachiellaceae</taxon>
        <taxon>Reichenbachiella</taxon>
    </lineage>
</organism>
<accession>A0A1W2GGV0</accession>
<dbReference type="InterPro" id="IPR049083">
    <property type="entry name" value="TACO1_YebC_N"/>
</dbReference>
<dbReference type="InterPro" id="IPR048300">
    <property type="entry name" value="TACO1_YebC-like_2nd/3rd_dom"/>
</dbReference>
<dbReference type="Pfam" id="PF20772">
    <property type="entry name" value="TACO1_YebC_N"/>
    <property type="match status" value="1"/>
</dbReference>
<comment type="subcellular location">
    <subcellularLocation>
        <location evidence="6">Cytoplasm</location>
    </subcellularLocation>
</comment>
<dbReference type="Pfam" id="PF01709">
    <property type="entry name" value="Transcrip_reg"/>
    <property type="match status" value="1"/>
</dbReference>
<dbReference type="STRING" id="692418.SAMN04488029_2592"/>
<dbReference type="InterPro" id="IPR002876">
    <property type="entry name" value="Transcrip_reg_TACO1-like"/>
</dbReference>
<sequence length="249" mass="27540">MSGHSKWSTIKRKKGAADAKRGKIFSRFSKEITVAVKEGGSGDPEGNPRLRMAIQNAKGANMPKDNIERAIKKGTGGDASSYIEQTFEGYAPSGVAVFVECLTDNQNRTVQEVRAAFTKNEGSLGTNGSLEFIFERKGVFTLPVKEGMQVEELELELIDGGADEFIVEGDYLTVMCVLEDFGNLNKKFEELGIELENAELQRIPNNTKAVNDEEFQKVMKLIDTLEDNDDVQQVWHNLEVGDGQEELLA</sequence>
<keyword evidence="3 6" id="KW-0805">Transcription regulation</keyword>
<dbReference type="HAMAP" id="MF_00693">
    <property type="entry name" value="Transcrip_reg_TACO1"/>
    <property type="match status" value="1"/>
</dbReference>
<dbReference type="NCBIfam" id="TIGR01033">
    <property type="entry name" value="YebC/PmpR family DNA-binding transcriptional regulator"/>
    <property type="match status" value="1"/>
</dbReference>
<dbReference type="InterPro" id="IPR017856">
    <property type="entry name" value="Integrase-like_N"/>
</dbReference>
<evidence type="ECO:0000313" key="11">
    <source>
        <dbReference type="Proteomes" id="UP000192472"/>
    </source>
</evidence>
<dbReference type="GO" id="GO:0003677">
    <property type="term" value="F:DNA binding"/>
    <property type="evidence" value="ECO:0007669"/>
    <property type="project" value="UniProtKB-UniRule"/>
</dbReference>
<dbReference type="PANTHER" id="PTHR12532">
    <property type="entry name" value="TRANSLATIONAL ACTIVATOR OF CYTOCHROME C OXIDASE 1"/>
    <property type="match status" value="1"/>
</dbReference>
<keyword evidence="4 6" id="KW-0238">DNA-binding</keyword>
<dbReference type="OrthoDB" id="9781053at2"/>
<evidence type="ECO:0000256" key="2">
    <source>
        <dbReference type="ARBA" id="ARBA00022490"/>
    </source>
</evidence>
<protein>
    <recommendedName>
        <fullName evidence="6">Probable transcriptional regulatory protein SAMN04488029_2592</fullName>
    </recommendedName>
</protein>
<dbReference type="PANTHER" id="PTHR12532:SF6">
    <property type="entry name" value="TRANSCRIPTIONAL REGULATORY PROTEIN YEBC-RELATED"/>
    <property type="match status" value="1"/>
</dbReference>